<dbReference type="PANTHER" id="PTHR12121">
    <property type="entry name" value="CARBON CATABOLITE REPRESSOR PROTEIN 4"/>
    <property type="match status" value="1"/>
</dbReference>
<dbReference type="SUPFAM" id="SSF56219">
    <property type="entry name" value="DNase I-like"/>
    <property type="match status" value="1"/>
</dbReference>
<dbReference type="InterPro" id="IPR050410">
    <property type="entry name" value="CCR4/nocturin_mRNA_transcr"/>
</dbReference>
<evidence type="ECO:0000313" key="3">
    <source>
        <dbReference type="Proteomes" id="UP000054107"/>
    </source>
</evidence>
<dbReference type="Pfam" id="PF03372">
    <property type="entry name" value="Exo_endo_phos"/>
    <property type="match status" value="1"/>
</dbReference>
<dbReference type="GO" id="GO:0000175">
    <property type="term" value="F:3'-5'-RNA exonuclease activity"/>
    <property type="evidence" value="ECO:0007669"/>
    <property type="project" value="TreeGrafter"/>
</dbReference>
<feature type="domain" description="Endonuclease/exonuclease/phosphatase" evidence="1">
    <location>
        <begin position="8"/>
        <end position="202"/>
    </location>
</feature>
<dbReference type="InterPro" id="IPR005135">
    <property type="entry name" value="Endo/exonuclease/phosphatase"/>
</dbReference>
<sequence length="375" mass="42819">MAGTITFMTFNVRHDHHDHSPTTFFATPPSKENPVDNKEFEGEQPWSIRKWKIVDTILLYSPDILALQEPVYHQLQDIEALLDDEYKWVGVGRIDGNREGEFSAVFYKNEVLKVKDWKTIWLSEQPDVVGSMSWDARHPRTATQVTFVKNDTVFTVFNTHMDHVGIQSREEGAKLILERAREAGKKGAVVLLGDLNSTEEDPAYLCLTNGKYKEKKGSNDTLANLQELNQVCASAYSEKSGQPVRTQENHITLPTHRVIRPGQILANLKKQEEQRELDKTSQNYFLDAHYELASRLKSKGRPGTLSGPFGYRNTLTSFGEGTQDFDRAPIRIDFIMPLESNQFNVQVRQSAILCNRFDDGLYISDHRPVFAKLSW</sequence>
<dbReference type="Gene3D" id="3.60.10.10">
    <property type="entry name" value="Endonuclease/exonuclease/phosphatase"/>
    <property type="match status" value="2"/>
</dbReference>
<dbReference type="PANTHER" id="PTHR12121:SF36">
    <property type="entry name" value="ENDONUCLEASE_EXONUCLEASE_PHOSPHATASE DOMAIN-CONTAINING PROTEIN"/>
    <property type="match status" value="1"/>
</dbReference>
<dbReference type="InterPro" id="IPR036691">
    <property type="entry name" value="Endo/exonu/phosph_ase_sf"/>
</dbReference>
<accession>A0A0B7NB81</accession>
<dbReference type="EMBL" id="LN727599">
    <property type="protein sequence ID" value="CEP12264.1"/>
    <property type="molecule type" value="Genomic_DNA"/>
</dbReference>
<gene>
    <name evidence="2" type="primary">PARPA_06198.1 scaffold 21352</name>
</gene>
<evidence type="ECO:0000259" key="1">
    <source>
        <dbReference type="Pfam" id="PF03372"/>
    </source>
</evidence>
<protein>
    <recommendedName>
        <fullName evidence="1">Endonuclease/exonuclease/phosphatase domain-containing protein</fullName>
    </recommendedName>
</protein>
<evidence type="ECO:0000313" key="2">
    <source>
        <dbReference type="EMBL" id="CEP12264.1"/>
    </source>
</evidence>
<dbReference type="AlphaFoldDB" id="A0A0B7NB81"/>
<keyword evidence="3" id="KW-1185">Reference proteome</keyword>
<dbReference type="OrthoDB" id="276515at2759"/>
<dbReference type="CDD" id="cd09083">
    <property type="entry name" value="EEP-1"/>
    <property type="match status" value="1"/>
</dbReference>
<dbReference type="Proteomes" id="UP000054107">
    <property type="component" value="Unassembled WGS sequence"/>
</dbReference>
<proteinExistence type="predicted"/>
<organism evidence="2 3">
    <name type="scientific">Parasitella parasitica</name>
    <dbReference type="NCBI Taxonomy" id="35722"/>
    <lineage>
        <taxon>Eukaryota</taxon>
        <taxon>Fungi</taxon>
        <taxon>Fungi incertae sedis</taxon>
        <taxon>Mucoromycota</taxon>
        <taxon>Mucoromycotina</taxon>
        <taxon>Mucoromycetes</taxon>
        <taxon>Mucorales</taxon>
        <taxon>Mucorineae</taxon>
        <taxon>Mucoraceae</taxon>
        <taxon>Parasitella</taxon>
    </lineage>
</organism>
<name>A0A0B7NB81_9FUNG</name>
<reference evidence="2 3" key="1">
    <citation type="submission" date="2014-09" db="EMBL/GenBank/DDBJ databases">
        <authorList>
            <person name="Ellenberger Sabrina"/>
        </authorList>
    </citation>
    <scope>NUCLEOTIDE SEQUENCE [LARGE SCALE GENOMIC DNA]</scope>
    <source>
        <strain evidence="2 3">CBS 412.66</strain>
    </source>
</reference>